<dbReference type="CTD" id="4509"/>
<dbReference type="GeneID" id="32229757"/>
<organism evidence="2">
    <name type="scientific">Myadora brevis</name>
    <dbReference type="NCBI Taxonomy" id="457650"/>
    <lineage>
        <taxon>Eukaryota</taxon>
        <taxon>Metazoa</taxon>
        <taxon>Spiralia</taxon>
        <taxon>Lophotrochozoa</taxon>
        <taxon>Mollusca</taxon>
        <taxon>Bivalvia</taxon>
        <taxon>Autobranchia</taxon>
        <taxon>Heteroconchia</taxon>
        <taxon>Euheterodonta</taxon>
        <taxon>Anomalodesmata</taxon>
        <taxon>Pandoroidea</taxon>
        <taxon>Myochamidae</taxon>
        <taxon>Myadora</taxon>
    </lineage>
</organism>
<gene>
    <name evidence="2" type="primary">ATP8</name>
</gene>
<protein>
    <submittedName>
        <fullName evidence="2">ATP synthase subunit 8</fullName>
    </submittedName>
</protein>
<accession>A0A1U9XPI7</accession>
<name>A0A1U9XPI7_9BIVA</name>
<evidence type="ECO:0000313" key="2">
    <source>
        <dbReference type="EMBL" id="AQZ26169.1"/>
    </source>
</evidence>
<dbReference type="AlphaFoldDB" id="A0A1U9XPI7"/>
<dbReference type="RefSeq" id="YP_009353860.1">
    <property type="nucleotide sequence ID" value="NC_034303.1"/>
</dbReference>
<geneLocation type="mitochondrion" evidence="2"/>
<dbReference type="EMBL" id="KX815961">
    <property type="protein sequence ID" value="AQZ26169.1"/>
    <property type="molecule type" value="Genomic_DNA"/>
</dbReference>
<reference evidence="2" key="1">
    <citation type="journal article" date="2017" name="Mol. Phylogenet. Evol.">
        <title>Curious bivalves: Systematic utility and unusual properties of anomalodesmatan mitochondrial genomes.</title>
        <authorList>
            <person name="Williams S.T."/>
            <person name="Foster P.G."/>
            <person name="Hughes C."/>
            <person name="Harper E.M."/>
            <person name="Taylor J.D."/>
            <person name="Littlewood D.T."/>
            <person name="Dyal P."/>
            <person name="Hopkins K.P."/>
            <person name="Briscoe A.G."/>
        </authorList>
    </citation>
    <scope>NUCLEOTIDE SEQUENCE</scope>
</reference>
<keyword evidence="1" id="KW-0732">Signal</keyword>
<evidence type="ECO:0000256" key="1">
    <source>
        <dbReference type="SAM" id="SignalP"/>
    </source>
</evidence>
<proteinExistence type="predicted"/>
<keyword evidence="2" id="KW-0496">Mitochondrion</keyword>
<feature type="chain" id="PRO_5010721066" evidence="1">
    <location>
        <begin position="25"/>
        <end position="67"/>
    </location>
</feature>
<sequence>MPQMGPQAWVFVCMLFWLMLLSTSVSVWWVGCFPSRIKVICGYLPLFNIKELNGAILKFSSKFKRMG</sequence>
<feature type="signal peptide" evidence="1">
    <location>
        <begin position="1"/>
        <end position="24"/>
    </location>
</feature>